<evidence type="ECO:0000313" key="10">
    <source>
        <dbReference type="Proteomes" id="UP000094385"/>
    </source>
</evidence>
<evidence type="ECO:0000259" key="8">
    <source>
        <dbReference type="SMART" id="SM00066"/>
    </source>
</evidence>
<dbReference type="GO" id="GO:0008270">
    <property type="term" value="F:zinc ion binding"/>
    <property type="evidence" value="ECO:0007669"/>
    <property type="project" value="InterPro"/>
</dbReference>
<accession>A0A1E3QF62</accession>
<gene>
    <name evidence="9" type="ORF">LIPSTDRAFT_61334</name>
</gene>
<feature type="compositionally biased region" description="Polar residues" evidence="7">
    <location>
        <begin position="113"/>
        <end position="160"/>
    </location>
</feature>
<dbReference type="EMBL" id="KV454290">
    <property type="protein sequence ID" value="ODQ75732.1"/>
    <property type="molecule type" value="Genomic_DNA"/>
</dbReference>
<dbReference type="CDD" id="cd12148">
    <property type="entry name" value="fungal_TF_MHR"/>
    <property type="match status" value="1"/>
</dbReference>
<reference evidence="9 10" key="1">
    <citation type="journal article" date="2016" name="Proc. Natl. Acad. Sci. U.S.A.">
        <title>Comparative genomics of biotechnologically important yeasts.</title>
        <authorList>
            <person name="Riley R."/>
            <person name="Haridas S."/>
            <person name="Wolfe K.H."/>
            <person name="Lopes M.R."/>
            <person name="Hittinger C.T."/>
            <person name="Goeker M."/>
            <person name="Salamov A.A."/>
            <person name="Wisecaver J.H."/>
            <person name="Long T.M."/>
            <person name="Calvey C.H."/>
            <person name="Aerts A.L."/>
            <person name="Barry K.W."/>
            <person name="Choi C."/>
            <person name="Clum A."/>
            <person name="Coughlan A.Y."/>
            <person name="Deshpande S."/>
            <person name="Douglass A.P."/>
            <person name="Hanson S.J."/>
            <person name="Klenk H.-P."/>
            <person name="LaButti K.M."/>
            <person name="Lapidus A."/>
            <person name="Lindquist E.A."/>
            <person name="Lipzen A.M."/>
            <person name="Meier-Kolthoff J.P."/>
            <person name="Ohm R.A."/>
            <person name="Otillar R.P."/>
            <person name="Pangilinan J.L."/>
            <person name="Peng Y."/>
            <person name="Rokas A."/>
            <person name="Rosa C.A."/>
            <person name="Scheuner C."/>
            <person name="Sibirny A.A."/>
            <person name="Slot J.C."/>
            <person name="Stielow J.B."/>
            <person name="Sun H."/>
            <person name="Kurtzman C.P."/>
            <person name="Blackwell M."/>
            <person name="Grigoriev I.V."/>
            <person name="Jeffries T.W."/>
        </authorList>
    </citation>
    <scope>NUCLEOTIDE SEQUENCE [LARGE SCALE GENOMIC DNA]</scope>
    <source>
        <strain evidence="9 10">NRRL Y-11557</strain>
    </source>
</reference>
<protein>
    <recommendedName>
        <fullName evidence="8">Zn(2)-C6 fungal-type domain-containing protein</fullName>
    </recommendedName>
</protein>
<keyword evidence="5" id="KW-0804">Transcription</keyword>
<dbReference type="InterPro" id="IPR036864">
    <property type="entry name" value="Zn2-C6_fun-type_DNA-bd_sf"/>
</dbReference>
<evidence type="ECO:0000256" key="1">
    <source>
        <dbReference type="ARBA" id="ARBA00022723"/>
    </source>
</evidence>
<dbReference type="InterPro" id="IPR001138">
    <property type="entry name" value="Zn2Cys6_DnaBD"/>
</dbReference>
<dbReference type="InterPro" id="IPR050797">
    <property type="entry name" value="Carb_Metab_Trans_Reg"/>
</dbReference>
<evidence type="ECO:0000256" key="2">
    <source>
        <dbReference type="ARBA" id="ARBA00022833"/>
    </source>
</evidence>
<dbReference type="GO" id="GO:0006351">
    <property type="term" value="P:DNA-templated transcription"/>
    <property type="evidence" value="ECO:0007669"/>
    <property type="project" value="InterPro"/>
</dbReference>
<feature type="region of interest" description="Disordered" evidence="7">
    <location>
        <begin position="520"/>
        <end position="539"/>
    </location>
</feature>
<sequence>MTVQPGPTQVAVPQLQTSPVSDSTLPRKRSKVSRACDECRRKKVNIILVEFQVKYRWLTGIQIRCDATPDGGLEHCSSCQRLGEKCSFSRVPMKRGPSKGYIKELEDRLNSLENSFSSGDVPTSRRNSSISEVRTSNDSSSANPSGHKASISSTGSNNYPADSPSSQYSSSYTFGYQTVGSPRTVIPEQPVLRTDSISSLPPPQPSQNSHQALLNSPTLNPGGQSLAGQRKRAFSSTAEYSNEINRPMAPIKTPFSSSSTERLPSIDSFKFESGSQLPPLQGSTGSSVVDEPAPPYMAPPNGPNHYWKPPYETGGSRLVGGSTNENASPRASIRSGVQQSLSTSLPVPASQTLPLQRHSIGTGMMGTYESGTSEGHRSATDSLLPFTWDEDAVDGYYRHIHPIFPILAQSRSRLRSRLVATTSPIRNFCLHALYALIRGKVSPHRGEQDWQRAIQHLSDAQKDNSKLPLASSLIIIQAMVLLTLEADNHGLAALDGVLRSPTYWLGAAIGLAHSLHLHVPPASPPESPSSPSPDGSDLDSDVRLSRRIYLVICMIDRWQAASLSLPLQIPDRTIHLVADDHITLTTVPYHLMRLSLVLGHVFESSAFSDEIISASRHHYIATVLRGELERVRESVEEVWDANPELEIVYWHIKLAILRLLQVPDPHILLGPATRITGFLVPRMKNAYAASSSLSPCNPAETISQAAQAWLSPLDHHFLALAVATLLDLSEIHETRDYAWRSLNMFLDGLPLNMEPARWEACVRRAIEARKRTSTVGTSSSAGSSSGLERLAAVAVGEASGAGGMRMVAETIKLRRLGYLGYLAC</sequence>
<dbReference type="Gene3D" id="4.10.240.10">
    <property type="entry name" value="Zn(2)-C6 fungal-type DNA-binding domain"/>
    <property type="match status" value="1"/>
</dbReference>
<feature type="compositionally biased region" description="Pro residues" evidence="7">
    <location>
        <begin position="292"/>
        <end position="302"/>
    </location>
</feature>
<keyword evidence="10" id="KW-1185">Reference proteome</keyword>
<name>A0A1E3QF62_LIPST</name>
<organism evidence="9 10">
    <name type="scientific">Lipomyces starkeyi NRRL Y-11557</name>
    <dbReference type="NCBI Taxonomy" id="675824"/>
    <lineage>
        <taxon>Eukaryota</taxon>
        <taxon>Fungi</taxon>
        <taxon>Dikarya</taxon>
        <taxon>Ascomycota</taxon>
        <taxon>Saccharomycotina</taxon>
        <taxon>Lipomycetes</taxon>
        <taxon>Lipomycetales</taxon>
        <taxon>Lipomycetaceae</taxon>
        <taxon>Lipomyces</taxon>
    </lineage>
</organism>
<dbReference type="PANTHER" id="PTHR31668:SF26">
    <property type="entry name" value="GLUCOSE TRANSPORT TRANSCRIPTION REGULATOR RGT1-RELATED"/>
    <property type="match status" value="1"/>
</dbReference>
<proteinExistence type="predicted"/>
<evidence type="ECO:0000256" key="4">
    <source>
        <dbReference type="ARBA" id="ARBA00023125"/>
    </source>
</evidence>
<dbReference type="Proteomes" id="UP000094385">
    <property type="component" value="Unassembled WGS sequence"/>
</dbReference>
<dbReference type="SMART" id="SM00066">
    <property type="entry name" value="GAL4"/>
    <property type="match status" value="1"/>
</dbReference>
<feature type="region of interest" description="Disordered" evidence="7">
    <location>
        <begin position="194"/>
        <end position="315"/>
    </location>
</feature>
<dbReference type="OrthoDB" id="5426978at2759"/>
<dbReference type="GO" id="GO:0000981">
    <property type="term" value="F:DNA-binding transcription factor activity, RNA polymerase II-specific"/>
    <property type="evidence" value="ECO:0007669"/>
    <property type="project" value="InterPro"/>
</dbReference>
<keyword evidence="3" id="KW-0805">Transcription regulation</keyword>
<dbReference type="PANTHER" id="PTHR31668">
    <property type="entry name" value="GLUCOSE TRANSPORT TRANSCRIPTION REGULATOR RGT1-RELATED-RELATED"/>
    <property type="match status" value="1"/>
</dbReference>
<keyword evidence="4" id="KW-0238">DNA-binding</keyword>
<evidence type="ECO:0000256" key="5">
    <source>
        <dbReference type="ARBA" id="ARBA00023163"/>
    </source>
</evidence>
<feature type="compositionally biased region" description="Pro residues" evidence="7">
    <location>
        <begin position="521"/>
        <end position="531"/>
    </location>
</feature>
<feature type="compositionally biased region" description="Polar residues" evidence="7">
    <location>
        <begin position="234"/>
        <end position="244"/>
    </location>
</feature>
<keyword evidence="2" id="KW-0862">Zinc</keyword>
<evidence type="ECO:0000256" key="7">
    <source>
        <dbReference type="SAM" id="MobiDB-lite"/>
    </source>
</evidence>
<evidence type="ECO:0000256" key="3">
    <source>
        <dbReference type="ARBA" id="ARBA00023015"/>
    </source>
</evidence>
<keyword evidence="6" id="KW-0539">Nucleus</keyword>
<feature type="compositionally biased region" description="Polar residues" evidence="7">
    <location>
        <begin position="273"/>
        <end position="287"/>
    </location>
</feature>
<dbReference type="AlphaFoldDB" id="A0A1E3QF62"/>
<evidence type="ECO:0000313" key="9">
    <source>
        <dbReference type="EMBL" id="ODQ75732.1"/>
    </source>
</evidence>
<dbReference type="STRING" id="675824.A0A1E3QF62"/>
<keyword evidence="1" id="KW-0479">Metal-binding</keyword>
<feature type="region of interest" description="Disordered" evidence="7">
    <location>
        <begin position="113"/>
        <end position="168"/>
    </location>
</feature>
<evidence type="ECO:0000256" key="6">
    <source>
        <dbReference type="ARBA" id="ARBA00023242"/>
    </source>
</evidence>
<dbReference type="GO" id="GO:0003677">
    <property type="term" value="F:DNA binding"/>
    <property type="evidence" value="ECO:0007669"/>
    <property type="project" value="UniProtKB-KW"/>
</dbReference>
<dbReference type="CDD" id="cd00067">
    <property type="entry name" value="GAL4"/>
    <property type="match status" value="1"/>
</dbReference>
<feature type="domain" description="Zn(2)-C6 fungal-type" evidence="8">
    <location>
        <begin position="30"/>
        <end position="97"/>
    </location>
</feature>
<dbReference type="InterPro" id="IPR007219">
    <property type="entry name" value="XnlR_reg_dom"/>
</dbReference>
<feature type="compositionally biased region" description="Polar residues" evidence="7">
    <location>
        <begin position="212"/>
        <end position="227"/>
    </location>
</feature>
<dbReference type="Pfam" id="PF04082">
    <property type="entry name" value="Fungal_trans"/>
    <property type="match status" value="1"/>
</dbReference>